<dbReference type="EMBL" id="PDDY01000001">
    <property type="protein sequence ID" value="PEH42514.1"/>
    <property type="molecule type" value="Genomic_DNA"/>
</dbReference>
<dbReference type="AlphaFoldDB" id="A0A2A7SFR3"/>
<dbReference type="Proteomes" id="UP000220629">
    <property type="component" value="Unassembled WGS sequence"/>
</dbReference>
<name>A0A2A7SFR3_BURGA</name>
<gene>
    <name evidence="1" type="ORF">CRM94_10330</name>
</gene>
<evidence type="ECO:0000313" key="1">
    <source>
        <dbReference type="EMBL" id="PEH42514.1"/>
    </source>
</evidence>
<reference evidence="2" key="1">
    <citation type="submission" date="2017-09" db="EMBL/GenBank/DDBJ databases">
        <title>FDA dAtabase for Regulatory Grade micrObial Sequences (FDA-ARGOS): Supporting development and validation of Infectious Disease Dx tests.</title>
        <authorList>
            <person name="Minogue T."/>
            <person name="Wolcott M."/>
            <person name="Wasieloski L."/>
            <person name="Aguilar W."/>
            <person name="Moore D."/>
            <person name="Tallon L."/>
            <person name="Sadzewicz L."/>
            <person name="Ott S."/>
            <person name="Zhao X."/>
            <person name="Nagaraj S."/>
            <person name="Vavikolanu K."/>
            <person name="Aluvathingal J."/>
            <person name="Nadendla S."/>
            <person name="Sichtig H."/>
        </authorList>
    </citation>
    <scope>NUCLEOTIDE SEQUENCE [LARGE SCALE GENOMIC DNA]</scope>
    <source>
        <strain evidence="2">FDAARGOS_390</strain>
    </source>
</reference>
<evidence type="ECO:0000313" key="2">
    <source>
        <dbReference type="Proteomes" id="UP000220629"/>
    </source>
</evidence>
<proteinExistence type="predicted"/>
<comment type="caution">
    <text evidence="1">The sequence shown here is derived from an EMBL/GenBank/DDBJ whole genome shotgun (WGS) entry which is preliminary data.</text>
</comment>
<organism evidence="1 2">
    <name type="scientific">Burkholderia gladioli</name>
    <name type="common">Pseudomonas marginata</name>
    <name type="synonym">Phytomonas marginata</name>
    <dbReference type="NCBI Taxonomy" id="28095"/>
    <lineage>
        <taxon>Bacteria</taxon>
        <taxon>Pseudomonadati</taxon>
        <taxon>Pseudomonadota</taxon>
        <taxon>Betaproteobacteria</taxon>
        <taxon>Burkholderiales</taxon>
        <taxon>Burkholderiaceae</taxon>
        <taxon>Burkholderia</taxon>
    </lineage>
</organism>
<accession>A0A2A7SFR3</accession>
<sequence length="348" mass="36973">MTVIVSGRLQQGLGSLSEPSRIALAFVDGGIEWLAWAIASPGARYAFPDETHLLDGVQRGLHASPLTLLPRLQLLVSPVKLLTLSLADLRALAIVEAGDDSEFAVSRSRAVLDAHHLLPREELATGTGWLAQLGVETTPLFQALDLDGSLALAALGQLPELAGHAEYLQREAAAFGIEMARTPQEFCDYFRLYLDRVDGLGNHAATNAAQRRDAARTAVQTLLPLLFGALDCPQVGGLVGPSAVAAAVQAWLRQGRMLGFARLSRGAQQMVRHGGYRDQAAHEARHLVERYLAAAGELLAANPVERGVMGQDGATCSFRIEHGARQAVLQLAPDGVVSLSAFHPGAVG</sequence>
<dbReference type="RefSeq" id="WP_098152323.1">
    <property type="nucleotide sequence ID" value="NZ_CADETB010000026.1"/>
</dbReference>
<protein>
    <submittedName>
        <fullName evidence="1">Uncharacterized protein</fullName>
    </submittedName>
</protein>